<dbReference type="Gene3D" id="3.90.1170.10">
    <property type="entry name" value="Ribosomal protein L10e/L16"/>
    <property type="match status" value="1"/>
</dbReference>
<dbReference type="PANTHER" id="PTHR12220">
    <property type="entry name" value="50S/60S RIBOSOMAL PROTEIN L16"/>
    <property type="match status" value="1"/>
</dbReference>
<gene>
    <name evidence="6" type="primary">rplP</name>
    <name evidence="9" type="ORF">UV02_C0033G0007</name>
</gene>
<dbReference type="NCBIfam" id="TIGR01164">
    <property type="entry name" value="rplP_bact"/>
    <property type="match status" value="1"/>
</dbReference>
<evidence type="ECO:0000256" key="2">
    <source>
        <dbReference type="ARBA" id="ARBA00022555"/>
    </source>
</evidence>
<dbReference type="AlphaFoldDB" id="A0A0G1BUI1"/>
<evidence type="ECO:0000256" key="5">
    <source>
        <dbReference type="ARBA" id="ARBA00035198"/>
    </source>
</evidence>
<name>A0A0G1BUI1_9BACT</name>
<proteinExistence type="inferred from homology"/>
<dbReference type="GO" id="GO:1990904">
    <property type="term" value="C:ribonucleoprotein complex"/>
    <property type="evidence" value="ECO:0007669"/>
    <property type="project" value="UniProtKB-KW"/>
</dbReference>
<dbReference type="GO" id="GO:0003735">
    <property type="term" value="F:structural constituent of ribosome"/>
    <property type="evidence" value="ECO:0007669"/>
    <property type="project" value="InterPro"/>
</dbReference>
<evidence type="ECO:0000313" key="10">
    <source>
        <dbReference type="Proteomes" id="UP000034516"/>
    </source>
</evidence>
<dbReference type="InterPro" id="IPR016180">
    <property type="entry name" value="Ribosomal_uL16_dom"/>
</dbReference>
<keyword evidence="2 6" id="KW-0820">tRNA-binding</keyword>
<keyword evidence="3 6" id="KW-0689">Ribosomal protein</keyword>
<evidence type="ECO:0000256" key="3">
    <source>
        <dbReference type="ARBA" id="ARBA00022980"/>
    </source>
</evidence>
<comment type="similarity">
    <text evidence="1 6 7">Belongs to the universal ribosomal protein uL16 family.</text>
</comment>
<dbReference type="CDD" id="cd01433">
    <property type="entry name" value="Ribosomal_L16_L10e"/>
    <property type="match status" value="1"/>
</dbReference>
<keyword evidence="4 6" id="KW-0687">Ribonucleoprotein</keyword>
<keyword evidence="6 8" id="KW-0694">RNA-binding</keyword>
<dbReference type="Proteomes" id="UP000034516">
    <property type="component" value="Unassembled WGS sequence"/>
</dbReference>
<keyword evidence="6 8" id="KW-0699">rRNA-binding</keyword>
<comment type="function">
    <text evidence="6 8">Binds 23S rRNA and is also seen to make contacts with the A and possibly P site tRNAs.</text>
</comment>
<organism evidence="9 10">
    <name type="scientific">Candidatus Kuenenbacteria bacterium GW2011_GWA2_42_15</name>
    <dbReference type="NCBI Taxonomy" id="1618677"/>
    <lineage>
        <taxon>Bacteria</taxon>
        <taxon>Candidatus Kueneniibacteriota</taxon>
    </lineage>
</organism>
<dbReference type="Pfam" id="PF00252">
    <property type="entry name" value="Ribosomal_L16"/>
    <property type="match status" value="1"/>
</dbReference>
<dbReference type="GO" id="GO:0000049">
    <property type="term" value="F:tRNA binding"/>
    <property type="evidence" value="ECO:0007669"/>
    <property type="project" value="UniProtKB-KW"/>
</dbReference>
<evidence type="ECO:0000256" key="1">
    <source>
        <dbReference type="ARBA" id="ARBA00008931"/>
    </source>
</evidence>
<dbReference type="GO" id="GO:0005840">
    <property type="term" value="C:ribosome"/>
    <property type="evidence" value="ECO:0007669"/>
    <property type="project" value="UniProtKB-KW"/>
</dbReference>
<evidence type="ECO:0000256" key="6">
    <source>
        <dbReference type="HAMAP-Rule" id="MF_01342"/>
    </source>
</evidence>
<dbReference type="PATRIC" id="fig|1618677.3.peg.595"/>
<reference evidence="9 10" key="1">
    <citation type="journal article" date="2015" name="Nature">
        <title>rRNA introns, odd ribosomes, and small enigmatic genomes across a large radiation of phyla.</title>
        <authorList>
            <person name="Brown C.T."/>
            <person name="Hug L.A."/>
            <person name="Thomas B.C."/>
            <person name="Sharon I."/>
            <person name="Castelle C.J."/>
            <person name="Singh A."/>
            <person name="Wilkins M.J."/>
            <person name="Williams K.H."/>
            <person name="Banfield J.F."/>
        </authorList>
    </citation>
    <scope>NUCLEOTIDE SEQUENCE [LARGE SCALE GENOMIC DNA]</scope>
</reference>
<dbReference type="GO" id="GO:0006412">
    <property type="term" value="P:translation"/>
    <property type="evidence" value="ECO:0007669"/>
    <property type="project" value="UniProtKB-UniRule"/>
</dbReference>
<sequence length="136" mass="15119">MLAPRKVKHRKWHKVAGASGTKATRLTEVVFGDYGLKSTEAKWVTARQIEAARRVLVRYIRKGGQVWTRIFPDKPVTSKGSEVPMGKGKGAVDHYVFAVLPGHVLFEIFGIPESQAKEALIMAGHKLSVKTRVIKK</sequence>
<evidence type="ECO:0000256" key="4">
    <source>
        <dbReference type="ARBA" id="ARBA00023274"/>
    </source>
</evidence>
<dbReference type="PRINTS" id="PR00060">
    <property type="entry name" value="RIBOSOMALL16"/>
</dbReference>
<dbReference type="PANTHER" id="PTHR12220:SF13">
    <property type="entry name" value="LARGE RIBOSOMAL SUBUNIT PROTEIN UL16M"/>
    <property type="match status" value="1"/>
</dbReference>
<dbReference type="FunFam" id="3.90.1170.10:FF:000001">
    <property type="entry name" value="50S ribosomal protein L16"/>
    <property type="match status" value="1"/>
</dbReference>
<dbReference type="InterPro" id="IPR036920">
    <property type="entry name" value="Ribosomal_uL16_sf"/>
</dbReference>
<protein>
    <recommendedName>
        <fullName evidence="5 6">Large ribosomal subunit protein uL16</fullName>
    </recommendedName>
</protein>
<dbReference type="InterPro" id="IPR000114">
    <property type="entry name" value="Ribosomal_uL16_bact-type"/>
</dbReference>
<evidence type="ECO:0000256" key="8">
    <source>
        <dbReference type="RuleBase" id="RU004414"/>
    </source>
</evidence>
<dbReference type="HAMAP" id="MF_01342">
    <property type="entry name" value="Ribosomal_uL16"/>
    <property type="match status" value="1"/>
</dbReference>
<dbReference type="EMBL" id="LCCW01000033">
    <property type="protein sequence ID" value="KKS41068.1"/>
    <property type="molecule type" value="Genomic_DNA"/>
</dbReference>
<evidence type="ECO:0000256" key="7">
    <source>
        <dbReference type="RuleBase" id="RU004413"/>
    </source>
</evidence>
<comment type="subunit">
    <text evidence="6 8">Part of the 50S ribosomal subunit.</text>
</comment>
<dbReference type="InterPro" id="IPR047873">
    <property type="entry name" value="Ribosomal_uL16"/>
</dbReference>
<dbReference type="GO" id="GO:0019843">
    <property type="term" value="F:rRNA binding"/>
    <property type="evidence" value="ECO:0007669"/>
    <property type="project" value="UniProtKB-UniRule"/>
</dbReference>
<accession>A0A0G1BUI1</accession>
<evidence type="ECO:0000313" key="9">
    <source>
        <dbReference type="EMBL" id="KKS41068.1"/>
    </source>
</evidence>
<comment type="caution">
    <text evidence="9">The sequence shown here is derived from an EMBL/GenBank/DDBJ whole genome shotgun (WGS) entry which is preliminary data.</text>
</comment>
<dbReference type="SUPFAM" id="SSF54686">
    <property type="entry name" value="Ribosomal protein L16p/L10e"/>
    <property type="match status" value="1"/>
</dbReference>